<feature type="domain" description="POTRA" evidence="10">
    <location>
        <begin position="87"/>
        <end position="163"/>
    </location>
</feature>
<keyword evidence="5" id="KW-0812">Transmembrane</keyword>
<organism evidence="11 12">
    <name type="scientific">Budvicia aquatica</name>
    <dbReference type="NCBI Taxonomy" id="82979"/>
    <lineage>
        <taxon>Bacteria</taxon>
        <taxon>Pseudomonadati</taxon>
        <taxon>Pseudomonadota</taxon>
        <taxon>Gammaproteobacteria</taxon>
        <taxon>Enterobacterales</taxon>
        <taxon>Budviciaceae</taxon>
        <taxon>Budvicia</taxon>
    </lineage>
</organism>
<dbReference type="GO" id="GO:0006811">
    <property type="term" value="P:monoatomic ion transport"/>
    <property type="evidence" value="ECO:0007669"/>
    <property type="project" value="UniProtKB-KW"/>
</dbReference>
<dbReference type="Pfam" id="PF08479">
    <property type="entry name" value="POTRA_2"/>
    <property type="match status" value="1"/>
</dbReference>
<dbReference type="PANTHER" id="PTHR34597:SF3">
    <property type="entry name" value="OUTER MEMBRANE TRANSPORTER CDIB"/>
    <property type="match status" value="1"/>
</dbReference>
<dbReference type="InterPro" id="IPR027282">
    <property type="entry name" value="TPS"/>
</dbReference>
<dbReference type="InterPro" id="IPR034746">
    <property type="entry name" value="POTRA"/>
</dbReference>
<evidence type="ECO:0000256" key="9">
    <source>
        <dbReference type="ARBA" id="ARBA00023237"/>
    </source>
</evidence>
<dbReference type="InterPro" id="IPR005565">
    <property type="entry name" value="Hemolysn_activator_HlyB_C"/>
</dbReference>
<dbReference type="Proteomes" id="UP000373449">
    <property type="component" value="Unassembled WGS sequence"/>
</dbReference>
<sequence length="575" mass="64534">MPIRLGPHLFNNNDYKKQLTTSLLFFIPIMGYSASDLNQISDRQIIHQQERQKALEEQLSPETPDIRIKLPSGSSDIDEFPVETPCFPIDKVELSGSKFLTDWLLLKNIAKQGNNQCLGGEGINLLMSAVQNRIIERGYVTTRVLAPPQDLSSGILKLQILEGRVSNITLTPDSDTYIRMFNTLPSAEGDRLNLRDIEQGLENLKRIPTAQADIQLVPGEQPGETELAVSWKQARHWRLGASLDDSGTVSTGRYQGGVTLYLDNPLSINDTFYISGGHDLQGRGERGTRNYTAHYSIPYEYWTFGVTTSSYNYHQTVAGLIENYKYSGDSNNLTLSASRLIHRNATQKTTLTYDVLIKDSKNYINDTEINVQRRNTSAWRLGLQHRHYISTATLDAGITYQQGTRWFGAQPAPEEYTGQATALSKITQLSANLDVPFSLLGQQFSYRTQYQRQLSSSTALTSQDRFSIGGRWSVRGYDGELSLSADRGWYTRNELAWKMPEPVQNHEFYLGLDYGEVGGRGSDYILGKHLAGAVTGFRGYVFNTSYDVFAGIPTSKPDGFQTDPVTLGFNLNWQY</sequence>
<evidence type="ECO:0000256" key="8">
    <source>
        <dbReference type="ARBA" id="ARBA00023136"/>
    </source>
</evidence>
<dbReference type="EMBL" id="CAADJA010000002">
    <property type="protein sequence ID" value="VFS48592.1"/>
    <property type="molecule type" value="Genomic_DNA"/>
</dbReference>
<keyword evidence="8" id="KW-0472">Membrane</keyword>
<dbReference type="PROSITE" id="PS51779">
    <property type="entry name" value="POTRA"/>
    <property type="match status" value="1"/>
</dbReference>
<evidence type="ECO:0000313" key="12">
    <source>
        <dbReference type="Proteomes" id="UP000373449"/>
    </source>
</evidence>
<dbReference type="InterPro" id="IPR035251">
    <property type="entry name" value="ShlB_POTRA"/>
</dbReference>
<evidence type="ECO:0000256" key="3">
    <source>
        <dbReference type="ARBA" id="ARBA00022448"/>
    </source>
</evidence>
<gene>
    <name evidence="11" type="primary">shlB</name>
    <name evidence="11" type="ORF">NCTC12282_03278</name>
</gene>
<keyword evidence="9" id="KW-0998">Cell outer membrane</keyword>
<comment type="subcellular location">
    <subcellularLocation>
        <location evidence="1">Cell outer membrane</location>
    </subcellularLocation>
</comment>
<dbReference type="FunFam" id="2.40.160.50:FF:000009">
    <property type="entry name" value="Putative hemolysin activator protein"/>
    <property type="match status" value="1"/>
</dbReference>
<dbReference type="GO" id="GO:0009279">
    <property type="term" value="C:cell outer membrane"/>
    <property type="evidence" value="ECO:0007669"/>
    <property type="project" value="UniProtKB-SubCell"/>
</dbReference>
<reference evidence="11 12" key="1">
    <citation type="submission" date="2019-03" db="EMBL/GenBank/DDBJ databases">
        <authorList>
            <consortium name="Pathogen Informatics"/>
        </authorList>
    </citation>
    <scope>NUCLEOTIDE SEQUENCE [LARGE SCALE GENOMIC DNA]</scope>
    <source>
        <strain evidence="11 12">NCTC12282</strain>
    </source>
</reference>
<dbReference type="PIRSF" id="PIRSF029745">
    <property type="entry name" value="FhaC"/>
    <property type="match status" value="1"/>
</dbReference>
<evidence type="ECO:0000256" key="1">
    <source>
        <dbReference type="ARBA" id="ARBA00004442"/>
    </source>
</evidence>
<keyword evidence="4" id="KW-1134">Transmembrane beta strand</keyword>
<evidence type="ECO:0000256" key="2">
    <source>
        <dbReference type="ARBA" id="ARBA00009055"/>
    </source>
</evidence>
<keyword evidence="6" id="KW-0653">Protein transport</keyword>
<evidence type="ECO:0000256" key="5">
    <source>
        <dbReference type="ARBA" id="ARBA00022692"/>
    </source>
</evidence>
<dbReference type="GO" id="GO:0046819">
    <property type="term" value="P:protein secretion by the type V secretion system"/>
    <property type="evidence" value="ECO:0007669"/>
    <property type="project" value="TreeGrafter"/>
</dbReference>
<evidence type="ECO:0000256" key="4">
    <source>
        <dbReference type="ARBA" id="ARBA00022452"/>
    </source>
</evidence>
<dbReference type="Pfam" id="PF03865">
    <property type="entry name" value="ShlB"/>
    <property type="match status" value="1"/>
</dbReference>
<dbReference type="Gene3D" id="3.10.20.310">
    <property type="entry name" value="membrane protein fhac"/>
    <property type="match status" value="1"/>
</dbReference>
<keyword evidence="7" id="KW-0406">Ion transport</keyword>
<dbReference type="Pfam" id="PF17287">
    <property type="entry name" value="POTRA_3"/>
    <property type="match status" value="1"/>
</dbReference>
<keyword evidence="3" id="KW-0813">Transport</keyword>
<evidence type="ECO:0000256" key="7">
    <source>
        <dbReference type="ARBA" id="ARBA00023065"/>
    </source>
</evidence>
<evidence type="ECO:0000256" key="6">
    <source>
        <dbReference type="ARBA" id="ARBA00022927"/>
    </source>
</evidence>
<protein>
    <submittedName>
        <fullName evidence="11">Hemolysin transporter protein shlB</fullName>
    </submittedName>
</protein>
<dbReference type="PANTHER" id="PTHR34597">
    <property type="entry name" value="SLR1661 PROTEIN"/>
    <property type="match status" value="1"/>
</dbReference>
<evidence type="ECO:0000259" key="10">
    <source>
        <dbReference type="PROSITE" id="PS51779"/>
    </source>
</evidence>
<dbReference type="GO" id="GO:0008320">
    <property type="term" value="F:protein transmembrane transporter activity"/>
    <property type="evidence" value="ECO:0007669"/>
    <property type="project" value="TreeGrafter"/>
</dbReference>
<proteinExistence type="inferred from homology"/>
<dbReference type="InterPro" id="IPR013686">
    <property type="entry name" value="Polypept-transport_assoc_ShlB"/>
</dbReference>
<accession>A0A484ZJD4</accession>
<dbReference type="Gene3D" id="2.40.160.50">
    <property type="entry name" value="membrane protein fhac: a member of the omp85/tpsb transporter family"/>
    <property type="match status" value="1"/>
</dbReference>
<dbReference type="AlphaFoldDB" id="A0A484ZJD4"/>
<evidence type="ECO:0000313" key="11">
    <source>
        <dbReference type="EMBL" id="VFS48592.1"/>
    </source>
</evidence>
<dbReference type="InterPro" id="IPR051544">
    <property type="entry name" value="TPS_OM_transporter"/>
</dbReference>
<comment type="similarity">
    <text evidence="2">Belongs to the TPS (TC 1.B.20) family.</text>
</comment>
<dbReference type="GO" id="GO:0098046">
    <property type="term" value="C:type V protein secretion system complex"/>
    <property type="evidence" value="ECO:0007669"/>
    <property type="project" value="TreeGrafter"/>
</dbReference>
<name>A0A484ZJD4_9GAMM</name>